<dbReference type="GO" id="GO:0009247">
    <property type="term" value="P:glycolipid biosynthetic process"/>
    <property type="evidence" value="ECO:0007669"/>
    <property type="project" value="TreeGrafter"/>
</dbReference>
<reference evidence="6 7" key="1">
    <citation type="submission" date="2020-07" db="EMBL/GenBank/DDBJ databases">
        <title>Thermogemmata thermophila gen. nov., sp. nov., a novel moderate thermophilic planctomycete from a Kamchatka hot spring.</title>
        <authorList>
            <person name="Elcheninov A.G."/>
            <person name="Podosokorskaya O.A."/>
            <person name="Kovaleva O.L."/>
            <person name="Novikov A."/>
            <person name="Bonch-Osmolovskaya E.A."/>
            <person name="Toshchakov S.V."/>
            <person name="Kublanov I.V."/>
        </authorList>
    </citation>
    <scope>NUCLEOTIDE SEQUENCE [LARGE SCALE GENOMIC DNA]</scope>
    <source>
        <strain evidence="6 7">2918</strain>
    </source>
</reference>
<dbReference type="Proteomes" id="UP000542342">
    <property type="component" value="Unassembled WGS sequence"/>
</dbReference>
<dbReference type="InterPro" id="IPR029044">
    <property type="entry name" value="Nucleotide-diphossugar_trans"/>
</dbReference>
<dbReference type="RefSeq" id="WP_194537587.1">
    <property type="nucleotide sequence ID" value="NZ_JACEFB010000004.1"/>
</dbReference>
<keyword evidence="2" id="KW-0328">Glycosyltransferase</keyword>
<dbReference type="GO" id="GO:0016020">
    <property type="term" value="C:membrane"/>
    <property type="evidence" value="ECO:0007669"/>
    <property type="project" value="GOC"/>
</dbReference>
<dbReference type="Gene3D" id="3.90.550.10">
    <property type="entry name" value="Spore Coat Polysaccharide Biosynthesis Protein SpsA, Chain A"/>
    <property type="match status" value="1"/>
</dbReference>
<organism evidence="6 7">
    <name type="scientific">Thermogemmata fonticola</name>
    <dbReference type="NCBI Taxonomy" id="2755323"/>
    <lineage>
        <taxon>Bacteria</taxon>
        <taxon>Pseudomonadati</taxon>
        <taxon>Planctomycetota</taxon>
        <taxon>Planctomycetia</taxon>
        <taxon>Gemmatales</taxon>
        <taxon>Gemmataceae</taxon>
        <taxon>Thermogemmata</taxon>
    </lineage>
</organism>
<evidence type="ECO:0000256" key="4">
    <source>
        <dbReference type="SAM" id="MobiDB-lite"/>
    </source>
</evidence>
<dbReference type="InterPro" id="IPR039528">
    <property type="entry name" value="DPM1-like"/>
</dbReference>
<feature type="region of interest" description="Disordered" evidence="4">
    <location>
        <begin position="285"/>
        <end position="335"/>
    </location>
</feature>
<dbReference type="CDD" id="cd06442">
    <property type="entry name" value="DPM1_like"/>
    <property type="match status" value="1"/>
</dbReference>
<comment type="similarity">
    <text evidence="1">Belongs to the glycosyltransferase 2 family.</text>
</comment>
<dbReference type="Pfam" id="PF00535">
    <property type="entry name" value="Glycos_transf_2"/>
    <property type="match status" value="1"/>
</dbReference>
<feature type="compositionally biased region" description="Low complexity" evidence="4">
    <location>
        <begin position="20"/>
        <end position="36"/>
    </location>
</feature>
<name>A0A7V8VDW9_9BACT</name>
<dbReference type="FunFam" id="3.90.550.10:FF:000122">
    <property type="entry name" value="Dolichol-phosphate mannosyltransferase subunit 1"/>
    <property type="match status" value="1"/>
</dbReference>
<evidence type="ECO:0000259" key="5">
    <source>
        <dbReference type="Pfam" id="PF00535"/>
    </source>
</evidence>
<dbReference type="PANTHER" id="PTHR43398">
    <property type="entry name" value="DOLICHOL-PHOSPHATE MANNOSYLTRANSFERASE SUBUNIT 1"/>
    <property type="match status" value="1"/>
</dbReference>
<feature type="region of interest" description="Disordered" evidence="4">
    <location>
        <begin position="1"/>
        <end position="36"/>
    </location>
</feature>
<dbReference type="GO" id="GO:0004582">
    <property type="term" value="F:dolichyl-phosphate beta-D-mannosyltransferase activity"/>
    <property type="evidence" value="ECO:0007669"/>
    <property type="project" value="InterPro"/>
</dbReference>
<keyword evidence="3" id="KW-0808">Transferase</keyword>
<dbReference type="EMBL" id="JACEFB010000004">
    <property type="protein sequence ID" value="MBA2226166.1"/>
    <property type="molecule type" value="Genomic_DNA"/>
</dbReference>
<keyword evidence="7" id="KW-1185">Reference proteome</keyword>
<sequence length="335" mass="37070">MITEVRQCQPSPPVAGTDRPLSAPGPVPAAASPSLPAGSHERLLVSLATYNEAENIGPLIEEIRRYAPQADILVIDDNSPDGTAKRVEELAQSDPRIHLLRRPGKLGLGTAILTAMRYAIAEGYDLLLNLDADFSHPPRYIPGLLAGMARRDVMIGSRYVAGGGTAHWPWLRRWISRSVNWLVRFLLRTPASDASGAFRCYRVSLLRRVPLERIQSRGYSFQQEVLFRCHLAGARIGEYPILFENRRAGASKVNPREALRSISMIFYLGLRRWLGWETRQVCREPSRLPPVQPTGSRGLPQPCEQHSERRSEPPAEGAPRVGPSPSPNGACRPSA</sequence>
<proteinExistence type="inferred from homology"/>
<dbReference type="InterPro" id="IPR001173">
    <property type="entry name" value="Glyco_trans_2-like"/>
</dbReference>
<evidence type="ECO:0000256" key="1">
    <source>
        <dbReference type="ARBA" id="ARBA00006739"/>
    </source>
</evidence>
<feature type="domain" description="Glycosyltransferase 2-like" evidence="5">
    <location>
        <begin position="48"/>
        <end position="208"/>
    </location>
</feature>
<evidence type="ECO:0000256" key="2">
    <source>
        <dbReference type="ARBA" id="ARBA00022676"/>
    </source>
</evidence>
<evidence type="ECO:0000313" key="7">
    <source>
        <dbReference type="Proteomes" id="UP000542342"/>
    </source>
</evidence>
<dbReference type="SUPFAM" id="SSF53448">
    <property type="entry name" value="Nucleotide-diphospho-sugar transferases"/>
    <property type="match status" value="1"/>
</dbReference>
<dbReference type="PANTHER" id="PTHR43398:SF1">
    <property type="entry name" value="DOLICHOL-PHOSPHATE MANNOSYLTRANSFERASE SUBUNIT 1"/>
    <property type="match status" value="1"/>
</dbReference>
<evidence type="ECO:0000256" key="3">
    <source>
        <dbReference type="ARBA" id="ARBA00022679"/>
    </source>
</evidence>
<gene>
    <name evidence="6" type="ORF">H0921_08330</name>
</gene>
<evidence type="ECO:0000313" key="6">
    <source>
        <dbReference type="EMBL" id="MBA2226166.1"/>
    </source>
</evidence>
<dbReference type="AlphaFoldDB" id="A0A7V8VDW9"/>
<accession>A0A7V8VDW9</accession>
<comment type="caution">
    <text evidence="6">The sequence shown here is derived from an EMBL/GenBank/DDBJ whole genome shotgun (WGS) entry which is preliminary data.</text>
</comment>
<protein>
    <submittedName>
        <fullName evidence="6">Polyprenol monophosphomannose synthase</fullName>
    </submittedName>
</protein>